<evidence type="ECO:0000256" key="1">
    <source>
        <dbReference type="SAM" id="Phobius"/>
    </source>
</evidence>
<evidence type="ECO:0000313" key="3">
    <source>
        <dbReference type="Proteomes" id="UP000675781"/>
    </source>
</evidence>
<accession>A0A941IWL2</accession>
<sequence length="96" mass="9768">MTVLRAILCVAGIILLLCAVVVGFVHVAEPVTGERCFAERVTGTGQVVPVCPATQYVRHAGIAIGMGAVALGLIVGSMVGLRPPAARVGEAAEESE</sequence>
<gene>
    <name evidence="2" type="ORF">KDL01_40515</name>
</gene>
<evidence type="ECO:0000313" key="2">
    <source>
        <dbReference type="EMBL" id="MBR7839606.1"/>
    </source>
</evidence>
<keyword evidence="1" id="KW-0472">Membrane</keyword>
<proteinExistence type="predicted"/>
<keyword evidence="1" id="KW-1133">Transmembrane helix</keyword>
<dbReference type="AlphaFoldDB" id="A0A941IWL2"/>
<comment type="caution">
    <text evidence="2">The sequence shown here is derived from an EMBL/GenBank/DDBJ whole genome shotgun (WGS) entry which is preliminary data.</text>
</comment>
<name>A0A941IWL2_9ACTN</name>
<reference evidence="2" key="1">
    <citation type="submission" date="2021-04" db="EMBL/GenBank/DDBJ databases">
        <title>Genome based classification of Actinospica acidithermotolerans sp. nov., an actinobacterium isolated from an Indonesian hot spring.</title>
        <authorList>
            <person name="Kusuma A.B."/>
            <person name="Putra K.E."/>
            <person name="Nafisah S."/>
            <person name="Loh J."/>
            <person name="Nouioui I."/>
            <person name="Goodfellow M."/>
        </authorList>
    </citation>
    <scope>NUCLEOTIDE SEQUENCE</scope>
    <source>
        <strain evidence="2">CSCA 57</strain>
    </source>
</reference>
<keyword evidence="3" id="KW-1185">Reference proteome</keyword>
<dbReference type="EMBL" id="JAGSOG010000506">
    <property type="protein sequence ID" value="MBR7839606.1"/>
    <property type="molecule type" value="Genomic_DNA"/>
</dbReference>
<dbReference type="Proteomes" id="UP000675781">
    <property type="component" value="Unassembled WGS sequence"/>
</dbReference>
<organism evidence="2 3">
    <name type="scientific">Actinospica durhamensis</name>
    <dbReference type="NCBI Taxonomy" id="1508375"/>
    <lineage>
        <taxon>Bacteria</taxon>
        <taxon>Bacillati</taxon>
        <taxon>Actinomycetota</taxon>
        <taxon>Actinomycetes</taxon>
        <taxon>Catenulisporales</taxon>
        <taxon>Actinospicaceae</taxon>
        <taxon>Actinospica</taxon>
    </lineage>
</organism>
<keyword evidence="1" id="KW-0812">Transmembrane</keyword>
<feature type="transmembrane region" description="Helical" evidence="1">
    <location>
        <begin position="57"/>
        <end position="81"/>
    </location>
</feature>
<protein>
    <submittedName>
        <fullName evidence="2">Uncharacterized protein</fullName>
    </submittedName>
</protein>
<dbReference type="RefSeq" id="WP_212534031.1">
    <property type="nucleotide sequence ID" value="NZ_JAGSOG010000506.1"/>
</dbReference>